<keyword evidence="3" id="KW-1185">Reference proteome</keyword>
<protein>
    <submittedName>
        <fullName evidence="2">Uncharacterized protein</fullName>
    </submittedName>
</protein>
<comment type="caution">
    <text evidence="2">The sequence shown here is derived from an EMBL/GenBank/DDBJ whole genome shotgun (WGS) entry which is preliminary data.</text>
</comment>
<dbReference type="Proteomes" id="UP000828251">
    <property type="component" value="Unassembled WGS sequence"/>
</dbReference>
<name>A0A9D3UJW3_9ROSI</name>
<gene>
    <name evidence="2" type="ORF">J1N35_037262</name>
</gene>
<dbReference type="AlphaFoldDB" id="A0A9D3UJW3"/>
<organism evidence="2 3">
    <name type="scientific">Gossypium stocksii</name>
    <dbReference type="NCBI Taxonomy" id="47602"/>
    <lineage>
        <taxon>Eukaryota</taxon>
        <taxon>Viridiplantae</taxon>
        <taxon>Streptophyta</taxon>
        <taxon>Embryophyta</taxon>
        <taxon>Tracheophyta</taxon>
        <taxon>Spermatophyta</taxon>
        <taxon>Magnoliopsida</taxon>
        <taxon>eudicotyledons</taxon>
        <taxon>Gunneridae</taxon>
        <taxon>Pentapetalae</taxon>
        <taxon>rosids</taxon>
        <taxon>malvids</taxon>
        <taxon>Malvales</taxon>
        <taxon>Malvaceae</taxon>
        <taxon>Malvoideae</taxon>
        <taxon>Gossypium</taxon>
    </lineage>
</organism>
<reference evidence="2 3" key="1">
    <citation type="journal article" date="2021" name="Plant Biotechnol. J.">
        <title>Multi-omics assisted identification of the key and species-specific regulatory components of drought-tolerant mechanisms in Gossypium stocksii.</title>
        <authorList>
            <person name="Yu D."/>
            <person name="Ke L."/>
            <person name="Zhang D."/>
            <person name="Wu Y."/>
            <person name="Sun Y."/>
            <person name="Mei J."/>
            <person name="Sun J."/>
            <person name="Sun Y."/>
        </authorList>
    </citation>
    <scope>NUCLEOTIDE SEQUENCE [LARGE SCALE GENOMIC DNA]</scope>
    <source>
        <strain evidence="3">cv. E1</strain>
        <tissue evidence="2">Leaf</tissue>
    </source>
</reference>
<evidence type="ECO:0000313" key="3">
    <source>
        <dbReference type="Proteomes" id="UP000828251"/>
    </source>
</evidence>
<sequence>MMCHITEKVVKCRDERKNIGDEEETGNGPNGGNAEVGPGAVKSSGLGGLGVEGMVGIDEPVVGTTPPGDGNKGAISGDNGWKGDNGGSDTDTGDADIVGVSELSREAKDGKGEEAMKYMIMMGSKRKQKEAIS</sequence>
<dbReference type="OrthoDB" id="1651847at2759"/>
<feature type="region of interest" description="Disordered" evidence="1">
    <location>
        <begin position="16"/>
        <end position="101"/>
    </location>
</feature>
<evidence type="ECO:0000256" key="1">
    <source>
        <dbReference type="SAM" id="MobiDB-lite"/>
    </source>
</evidence>
<evidence type="ECO:0000313" key="2">
    <source>
        <dbReference type="EMBL" id="KAH1046478.1"/>
    </source>
</evidence>
<accession>A0A9D3UJW3</accession>
<proteinExistence type="predicted"/>
<dbReference type="EMBL" id="JAIQCV010000011">
    <property type="protein sequence ID" value="KAH1046478.1"/>
    <property type="molecule type" value="Genomic_DNA"/>
</dbReference>